<protein>
    <submittedName>
        <fullName evidence="1">Uncharacterized protein</fullName>
    </submittedName>
</protein>
<reference evidence="1" key="1">
    <citation type="submission" date="2020-05" db="EMBL/GenBank/DDBJ databases">
        <title>Large-scale comparative analyses of tick genomes elucidate their genetic diversity and vector capacities.</title>
        <authorList>
            <person name="Jia N."/>
            <person name="Wang J."/>
            <person name="Shi W."/>
            <person name="Du L."/>
            <person name="Sun Y."/>
            <person name="Zhan W."/>
            <person name="Jiang J."/>
            <person name="Wang Q."/>
            <person name="Zhang B."/>
            <person name="Ji P."/>
            <person name="Sakyi L.B."/>
            <person name="Cui X."/>
            <person name="Yuan T."/>
            <person name="Jiang B."/>
            <person name="Yang W."/>
            <person name="Lam T.T.-Y."/>
            <person name="Chang Q."/>
            <person name="Ding S."/>
            <person name="Wang X."/>
            <person name="Zhu J."/>
            <person name="Ruan X."/>
            <person name="Zhao L."/>
            <person name="Wei J."/>
            <person name="Que T."/>
            <person name="Du C."/>
            <person name="Cheng J."/>
            <person name="Dai P."/>
            <person name="Han X."/>
            <person name="Huang E."/>
            <person name="Gao Y."/>
            <person name="Liu J."/>
            <person name="Shao H."/>
            <person name="Ye R."/>
            <person name="Li L."/>
            <person name="Wei W."/>
            <person name="Wang X."/>
            <person name="Wang C."/>
            <person name="Yang T."/>
            <person name="Huo Q."/>
            <person name="Li W."/>
            <person name="Guo W."/>
            <person name="Chen H."/>
            <person name="Zhou L."/>
            <person name="Ni X."/>
            <person name="Tian J."/>
            <person name="Zhou Y."/>
            <person name="Sheng Y."/>
            <person name="Liu T."/>
            <person name="Pan Y."/>
            <person name="Xia L."/>
            <person name="Li J."/>
            <person name="Zhao F."/>
            <person name="Cao W."/>
        </authorList>
    </citation>
    <scope>NUCLEOTIDE SEQUENCE</scope>
    <source>
        <strain evidence="1">Hyas-2018</strain>
    </source>
</reference>
<accession>A0ACB7SCP3</accession>
<name>A0ACB7SCP3_HYAAI</name>
<comment type="caution">
    <text evidence="1">The sequence shown here is derived from an EMBL/GenBank/DDBJ whole genome shotgun (WGS) entry which is preliminary data.</text>
</comment>
<evidence type="ECO:0000313" key="2">
    <source>
        <dbReference type="Proteomes" id="UP000821845"/>
    </source>
</evidence>
<proteinExistence type="predicted"/>
<sequence>MPKAPYRARNLSTRPRRPLRWASSTLARSRCAMKEIVAGTETTPKGFEASEWLTQVNKSREARTSKGTTIPPLPAPRTDDLRPVRPQMPRMMIPQRPIVRSHHANLGGV</sequence>
<evidence type="ECO:0000313" key="1">
    <source>
        <dbReference type="EMBL" id="KAH6932483.1"/>
    </source>
</evidence>
<gene>
    <name evidence="1" type="ORF">HPB50_006297</name>
</gene>
<dbReference type="EMBL" id="CM023484">
    <property type="protein sequence ID" value="KAH6932483.1"/>
    <property type="molecule type" value="Genomic_DNA"/>
</dbReference>
<dbReference type="Proteomes" id="UP000821845">
    <property type="component" value="Chromosome 4"/>
</dbReference>
<organism evidence="1 2">
    <name type="scientific">Hyalomma asiaticum</name>
    <name type="common">Tick</name>
    <dbReference type="NCBI Taxonomy" id="266040"/>
    <lineage>
        <taxon>Eukaryota</taxon>
        <taxon>Metazoa</taxon>
        <taxon>Ecdysozoa</taxon>
        <taxon>Arthropoda</taxon>
        <taxon>Chelicerata</taxon>
        <taxon>Arachnida</taxon>
        <taxon>Acari</taxon>
        <taxon>Parasitiformes</taxon>
        <taxon>Ixodida</taxon>
        <taxon>Ixodoidea</taxon>
        <taxon>Ixodidae</taxon>
        <taxon>Hyalomminae</taxon>
        <taxon>Hyalomma</taxon>
    </lineage>
</organism>
<keyword evidence="2" id="KW-1185">Reference proteome</keyword>